<keyword evidence="1 3" id="KW-0479">Metal-binding</keyword>
<feature type="binding site" evidence="3">
    <location>
        <position position="25"/>
    </location>
    <ligand>
        <name>Zn(2+)</name>
        <dbReference type="ChEBI" id="CHEBI:29105"/>
    </ligand>
</feature>
<sequence length="59" mass="6857">MPRHFPCPRCGQDSTWEDNAFRPFCSERCKMIDLGAWASDDYKLPTEDAPQAEDQSNEY</sequence>
<feature type="region of interest" description="Disordered" evidence="4">
    <location>
        <begin position="40"/>
        <end position="59"/>
    </location>
</feature>
<dbReference type="PANTHER" id="PTHR36150">
    <property type="entry name" value="DNA GYRASE INHIBITOR YACG"/>
    <property type="match status" value="1"/>
</dbReference>
<keyword evidence="6" id="KW-1185">Reference proteome</keyword>
<comment type="similarity">
    <text evidence="3">Belongs to the DNA gyrase inhibitor YacG family.</text>
</comment>
<evidence type="ECO:0000256" key="1">
    <source>
        <dbReference type="ARBA" id="ARBA00022723"/>
    </source>
</evidence>
<evidence type="ECO:0000256" key="2">
    <source>
        <dbReference type="ARBA" id="ARBA00022833"/>
    </source>
</evidence>
<gene>
    <name evidence="3" type="primary">yacG</name>
    <name evidence="5" type="ORF">G8D99_01650</name>
</gene>
<reference evidence="5 6" key="1">
    <citation type="submission" date="2020-03" db="EMBL/GenBank/DDBJ databases">
        <authorList>
            <person name="Zhu W."/>
        </authorList>
    </citation>
    <scope>NUCLEOTIDE SEQUENCE [LARGE SCALE GENOMIC DNA]</scope>
    <source>
        <strain evidence="5 6">185</strain>
    </source>
</reference>
<comment type="function">
    <text evidence="3">Inhibits all the catalytic activities of DNA gyrase by preventing its interaction with DNA. Acts by binding directly to the C-terminal domain of GyrB, which probably disrupts DNA binding by the gyrase.</text>
</comment>
<protein>
    <recommendedName>
        <fullName evidence="3">DNA gyrase inhibitor YacG</fullName>
    </recommendedName>
</protein>
<dbReference type="Proteomes" id="UP000501939">
    <property type="component" value="Chromosome"/>
</dbReference>
<proteinExistence type="inferred from homology"/>
<evidence type="ECO:0000313" key="6">
    <source>
        <dbReference type="Proteomes" id="UP000501939"/>
    </source>
</evidence>
<evidence type="ECO:0000256" key="4">
    <source>
        <dbReference type="SAM" id="MobiDB-lite"/>
    </source>
</evidence>
<comment type="cofactor">
    <cofactor evidence="3">
        <name>Zn(2+)</name>
        <dbReference type="ChEBI" id="CHEBI:29105"/>
    </cofactor>
    <text evidence="3">Binds 1 zinc ion.</text>
</comment>
<evidence type="ECO:0000256" key="3">
    <source>
        <dbReference type="HAMAP-Rule" id="MF_00649"/>
    </source>
</evidence>
<dbReference type="InterPro" id="IPR013088">
    <property type="entry name" value="Znf_NHR/GATA"/>
</dbReference>
<evidence type="ECO:0000313" key="5">
    <source>
        <dbReference type="EMBL" id="QIO07858.1"/>
    </source>
</evidence>
<organism evidence="5 6">
    <name type="scientific">Acinetobacter lanii</name>
    <dbReference type="NCBI Taxonomy" id="2715163"/>
    <lineage>
        <taxon>Bacteria</taxon>
        <taxon>Pseudomonadati</taxon>
        <taxon>Pseudomonadota</taxon>
        <taxon>Gammaproteobacteria</taxon>
        <taxon>Moraxellales</taxon>
        <taxon>Moraxellaceae</taxon>
        <taxon>Acinetobacter</taxon>
    </lineage>
</organism>
<dbReference type="PANTHER" id="PTHR36150:SF1">
    <property type="entry name" value="DNA GYRASE INHIBITOR YACG"/>
    <property type="match status" value="1"/>
</dbReference>
<dbReference type="InterPro" id="IPR005584">
    <property type="entry name" value="DNA_gyrase_inhibitor_YacG"/>
</dbReference>
<feature type="binding site" evidence="3">
    <location>
        <position position="29"/>
    </location>
    <ligand>
        <name>Zn(2+)</name>
        <dbReference type="ChEBI" id="CHEBI:29105"/>
    </ligand>
</feature>
<dbReference type="EMBL" id="CP049916">
    <property type="protein sequence ID" value="QIO07858.1"/>
    <property type="molecule type" value="Genomic_DNA"/>
</dbReference>
<dbReference type="HAMAP" id="MF_00649">
    <property type="entry name" value="DNA_gyrase_inhibitor_YacG"/>
    <property type="match status" value="1"/>
</dbReference>
<dbReference type="RefSeq" id="WP_166322027.1">
    <property type="nucleotide sequence ID" value="NZ_CP049916.1"/>
</dbReference>
<comment type="subunit">
    <text evidence="3">Interacts with GyrB.</text>
</comment>
<accession>A0A6G8S1G0</accession>
<dbReference type="GO" id="GO:0006355">
    <property type="term" value="P:regulation of DNA-templated transcription"/>
    <property type="evidence" value="ECO:0007669"/>
    <property type="project" value="InterPro"/>
</dbReference>
<dbReference type="AlphaFoldDB" id="A0A6G8S1G0"/>
<dbReference type="KEGG" id="alj:G8D99_01650"/>
<name>A0A6G8S1G0_9GAMM</name>
<dbReference type="Pfam" id="PF03884">
    <property type="entry name" value="YacG"/>
    <property type="match status" value="1"/>
</dbReference>
<dbReference type="GO" id="GO:0008657">
    <property type="term" value="F:DNA topoisomerase type II (double strand cut, ATP-hydrolyzing) inhibitor activity"/>
    <property type="evidence" value="ECO:0007669"/>
    <property type="project" value="UniProtKB-UniRule"/>
</dbReference>
<dbReference type="SUPFAM" id="SSF57716">
    <property type="entry name" value="Glucocorticoid receptor-like (DNA-binding domain)"/>
    <property type="match status" value="1"/>
</dbReference>
<keyword evidence="2 3" id="KW-0862">Zinc</keyword>
<dbReference type="Gene3D" id="3.30.50.10">
    <property type="entry name" value="Erythroid Transcription Factor GATA-1, subunit A"/>
    <property type="match status" value="1"/>
</dbReference>
<feature type="binding site" evidence="3">
    <location>
        <position position="7"/>
    </location>
    <ligand>
        <name>Zn(2+)</name>
        <dbReference type="ChEBI" id="CHEBI:29105"/>
    </ligand>
</feature>
<feature type="binding site" evidence="3">
    <location>
        <position position="10"/>
    </location>
    <ligand>
        <name>Zn(2+)</name>
        <dbReference type="ChEBI" id="CHEBI:29105"/>
    </ligand>
</feature>
<dbReference type="GO" id="GO:0008270">
    <property type="term" value="F:zinc ion binding"/>
    <property type="evidence" value="ECO:0007669"/>
    <property type="project" value="UniProtKB-UniRule"/>
</dbReference>